<dbReference type="RefSeq" id="WP_095996807.1">
    <property type="nucleotide sequence ID" value="NZ_NSLI01000001.1"/>
</dbReference>
<evidence type="ECO:0000313" key="2">
    <source>
        <dbReference type="EMBL" id="PAX09699.1"/>
    </source>
</evidence>
<dbReference type="Proteomes" id="UP000218151">
    <property type="component" value="Unassembled WGS sequence"/>
</dbReference>
<organism evidence="2 3">
    <name type="scientific">Sphingomonas lenta</name>
    <dbReference type="NCBI Taxonomy" id="1141887"/>
    <lineage>
        <taxon>Bacteria</taxon>
        <taxon>Pseudomonadati</taxon>
        <taxon>Pseudomonadota</taxon>
        <taxon>Alphaproteobacteria</taxon>
        <taxon>Sphingomonadales</taxon>
        <taxon>Sphingomonadaceae</taxon>
        <taxon>Sphingomonas</taxon>
    </lineage>
</organism>
<dbReference type="OrthoDB" id="9990743at2"/>
<dbReference type="AlphaFoldDB" id="A0A2A2SKE8"/>
<evidence type="ECO:0000313" key="3">
    <source>
        <dbReference type="Proteomes" id="UP000218151"/>
    </source>
</evidence>
<reference evidence="3" key="1">
    <citation type="submission" date="2017-09" db="EMBL/GenBank/DDBJ databases">
        <authorList>
            <person name="Feng G."/>
            <person name="Zhu H."/>
        </authorList>
    </citation>
    <scope>NUCLEOTIDE SEQUENCE [LARGE SCALE GENOMIC DNA]</scope>
    <source>
        <strain evidence="3">1PNM-20</strain>
    </source>
</reference>
<accession>A0A2A2SKE8</accession>
<comment type="caution">
    <text evidence="2">The sequence shown here is derived from an EMBL/GenBank/DDBJ whole genome shotgun (WGS) entry which is preliminary data.</text>
</comment>
<name>A0A2A2SKE8_9SPHN</name>
<keyword evidence="3" id="KW-1185">Reference proteome</keyword>
<evidence type="ECO:0000256" key="1">
    <source>
        <dbReference type="SAM" id="MobiDB-lite"/>
    </source>
</evidence>
<proteinExistence type="predicted"/>
<feature type="compositionally biased region" description="Polar residues" evidence="1">
    <location>
        <begin position="74"/>
        <end position="88"/>
    </location>
</feature>
<protein>
    <submittedName>
        <fullName evidence="2">Uncharacterized protein</fullName>
    </submittedName>
</protein>
<gene>
    <name evidence="2" type="ORF">CKY28_02930</name>
</gene>
<dbReference type="EMBL" id="NSLI01000001">
    <property type="protein sequence ID" value="PAX09699.1"/>
    <property type="molecule type" value="Genomic_DNA"/>
</dbReference>
<sequence length="88" mass="8959">MMATQPPPETPVPSQPVSPDPAPTEFPAPSPDFDQPSPGTMPDDPGTASPMGFGSSSRVGDREPGDTDDIGSTDRMTSETGGLAGTSR</sequence>
<feature type="compositionally biased region" description="Pro residues" evidence="1">
    <location>
        <begin position="1"/>
        <end position="30"/>
    </location>
</feature>
<feature type="region of interest" description="Disordered" evidence="1">
    <location>
        <begin position="1"/>
        <end position="88"/>
    </location>
</feature>